<evidence type="ECO:0000256" key="2">
    <source>
        <dbReference type="ARBA" id="ARBA00022737"/>
    </source>
</evidence>
<keyword evidence="2" id="KW-0677">Repeat</keyword>
<name>A0A5M3Y4R1_9ACTN</name>
<dbReference type="EMBL" id="BLAF01000077">
    <property type="protein sequence ID" value="GES25998.1"/>
    <property type="molecule type" value="Genomic_DNA"/>
</dbReference>
<proteinExistence type="predicted"/>
<evidence type="ECO:0000313" key="4">
    <source>
        <dbReference type="EMBL" id="GES25998.1"/>
    </source>
</evidence>
<gene>
    <name evidence="4" type="ORF">Aple_088970</name>
</gene>
<dbReference type="PROSITE" id="PS51470">
    <property type="entry name" value="FG_GAP"/>
    <property type="match status" value="2"/>
</dbReference>
<comment type="caution">
    <text evidence="4">The sequence shown here is derived from an EMBL/GenBank/DDBJ whole genome shotgun (WGS) entry which is preliminary data.</text>
</comment>
<evidence type="ECO:0000256" key="3">
    <source>
        <dbReference type="ARBA" id="ARBA00023180"/>
    </source>
</evidence>
<reference evidence="4 5" key="1">
    <citation type="submission" date="2019-10" db="EMBL/GenBank/DDBJ databases">
        <title>Whole genome shotgun sequence of Acrocarpospora pleiomorpha NBRC 16267.</title>
        <authorList>
            <person name="Ichikawa N."/>
            <person name="Kimura A."/>
            <person name="Kitahashi Y."/>
            <person name="Komaki H."/>
            <person name="Oguchi A."/>
        </authorList>
    </citation>
    <scope>NUCLEOTIDE SEQUENCE [LARGE SCALE GENOMIC DNA]</scope>
    <source>
        <strain evidence="4 5">NBRC 16267</strain>
    </source>
</reference>
<dbReference type="AlphaFoldDB" id="A0A5M3Y4R1"/>
<dbReference type="InterPro" id="IPR013517">
    <property type="entry name" value="FG-GAP"/>
</dbReference>
<keyword evidence="1" id="KW-0732">Signal</keyword>
<dbReference type="InterPro" id="IPR028994">
    <property type="entry name" value="Integrin_alpha_N"/>
</dbReference>
<accession>A0A5M3Y4R1</accession>
<evidence type="ECO:0000256" key="1">
    <source>
        <dbReference type="ARBA" id="ARBA00022729"/>
    </source>
</evidence>
<dbReference type="PANTHER" id="PTHR36220">
    <property type="entry name" value="UNNAMED PRODUCT"/>
    <property type="match status" value="1"/>
</dbReference>
<keyword evidence="3" id="KW-0325">Glycoprotein</keyword>
<evidence type="ECO:0000313" key="5">
    <source>
        <dbReference type="Proteomes" id="UP000377595"/>
    </source>
</evidence>
<organism evidence="4 5">
    <name type="scientific">Acrocarpospora pleiomorpha</name>
    <dbReference type="NCBI Taxonomy" id="90975"/>
    <lineage>
        <taxon>Bacteria</taxon>
        <taxon>Bacillati</taxon>
        <taxon>Actinomycetota</taxon>
        <taxon>Actinomycetes</taxon>
        <taxon>Streptosporangiales</taxon>
        <taxon>Streptosporangiaceae</taxon>
        <taxon>Acrocarpospora</taxon>
    </lineage>
</organism>
<dbReference type="Gene3D" id="2.130.10.130">
    <property type="entry name" value="Integrin alpha, N-terminal"/>
    <property type="match status" value="2"/>
</dbReference>
<dbReference type="SUPFAM" id="SSF69318">
    <property type="entry name" value="Integrin alpha N-terminal domain"/>
    <property type="match status" value="2"/>
</dbReference>
<sequence length="401" mass="41354">MQGRAYVLLGPMLNARVVPLEGHGRAGWAAKAGHLDDDGCLDVVISNPFATGVSDGRTVPGAGVAYVFWGGKTIAGSRLELKAPAPRANAHFGWSLAIASGTVAVGAPHEDADEVADSGAAYVFRFDGREPREPQRITQNTPGVPGAAQSGDMFGWSLAFARLGGNPGDVDLAIGAPFEDREEVGQIDTGAVTVVYDVATKPWTYRGVGWDLSLVDSGTRSRSGDHFGHSLAYGTHAGKGYLAVGAPHADVGGVRDSGLALLFESTSGDPRLIRSLHDGSIGVGDVPEPGDMFGYALAFMGADLLAGVPGQSEIRRVECGAVQAIPIDPTRGVSRIIRLADGQLYDHFGWSLARTGDGFALVGVPDRGTTGAVAVVSPGGGEPQLIFPDGEALEFGAAVTG</sequence>
<keyword evidence="5" id="KW-1185">Reference proteome</keyword>
<protein>
    <submittedName>
        <fullName evidence="4">Uncharacterized protein</fullName>
    </submittedName>
</protein>
<dbReference type="PANTHER" id="PTHR36220:SF1">
    <property type="entry name" value="GAMMA TUBULIN COMPLEX COMPONENT C-TERMINAL DOMAIN-CONTAINING PROTEIN"/>
    <property type="match status" value="1"/>
</dbReference>
<dbReference type="Proteomes" id="UP000377595">
    <property type="component" value="Unassembled WGS sequence"/>
</dbReference>
<dbReference type="InterPro" id="IPR013519">
    <property type="entry name" value="Int_alpha_beta-p"/>
</dbReference>
<dbReference type="Pfam" id="PF14312">
    <property type="entry name" value="FG-GAP_2"/>
    <property type="match status" value="1"/>
</dbReference>
<dbReference type="SMART" id="SM00191">
    <property type="entry name" value="Int_alpha"/>
    <property type="match status" value="6"/>
</dbReference>